<evidence type="ECO:0000256" key="8">
    <source>
        <dbReference type="SAM" id="Phobius"/>
    </source>
</evidence>
<evidence type="ECO:0000256" key="7">
    <source>
        <dbReference type="SAM" id="MobiDB-lite"/>
    </source>
</evidence>
<dbReference type="Gene3D" id="1.20.1540.10">
    <property type="entry name" value="Rhomboid-like"/>
    <property type="match status" value="1"/>
</dbReference>
<dbReference type="GO" id="GO:0006465">
    <property type="term" value="P:signal peptide processing"/>
    <property type="evidence" value="ECO:0007669"/>
    <property type="project" value="TreeGrafter"/>
</dbReference>
<dbReference type="EMBL" id="GL832981">
    <property type="protein sequence ID" value="EGD78183.1"/>
    <property type="molecule type" value="Genomic_DNA"/>
</dbReference>
<dbReference type="SUPFAM" id="SSF144091">
    <property type="entry name" value="Rhomboid-like"/>
    <property type="match status" value="1"/>
</dbReference>
<evidence type="ECO:0000313" key="10">
    <source>
        <dbReference type="EMBL" id="EGD78183.1"/>
    </source>
</evidence>
<dbReference type="GO" id="GO:0016020">
    <property type="term" value="C:membrane"/>
    <property type="evidence" value="ECO:0007669"/>
    <property type="project" value="UniProtKB-SubCell"/>
</dbReference>
<dbReference type="FunCoup" id="F2UM34">
    <property type="interactions" value="1509"/>
</dbReference>
<evidence type="ECO:0000256" key="5">
    <source>
        <dbReference type="ARBA" id="ARBA00022989"/>
    </source>
</evidence>
<dbReference type="InterPro" id="IPR050925">
    <property type="entry name" value="Rhomboid_protease_S54"/>
</dbReference>
<feature type="transmembrane region" description="Helical" evidence="8">
    <location>
        <begin position="123"/>
        <end position="139"/>
    </location>
</feature>
<feature type="transmembrane region" description="Helical" evidence="8">
    <location>
        <begin position="160"/>
        <end position="188"/>
    </location>
</feature>
<evidence type="ECO:0000256" key="1">
    <source>
        <dbReference type="ARBA" id="ARBA00004141"/>
    </source>
</evidence>
<dbReference type="RefSeq" id="XP_004989859.1">
    <property type="nucleotide sequence ID" value="XM_004989802.1"/>
</dbReference>
<dbReference type="InParanoid" id="F2UM34"/>
<keyword evidence="5 8" id="KW-1133">Transmembrane helix</keyword>
<evidence type="ECO:0000256" key="4">
    <source>
        <dbReference type="ARBA" id="ARBA00022801"/>
    </source>
</evidence>
<keyword evidence="4" id="KW-0378">Hydrolase</keyword>
<evidence type="ECO:0000256" key="2">
    <source>
        <dbReference type="ARBA" id="ARBA00009045"/>
    </source>
</evidence>
<dbReference type="GO" id="GO:0004252">
    <property type="term" value="F:serine-type endopeptidase activity"/>
    <property type="evidence" value="ECO:0007669"/>
    <property type="project" value="InterPro"/>
</dbReference>
<evidence type="ECO:0000259" key="9">
    <source>
        <dbReference type="Pfam" id="PF01694"/>
    </source>
</evidence>
<dbReference type="Proteomes" id="UP000007799">
    <property type="component" value="Unassembled WGS sequence"/>
</dbReference>
<evidence type="ECO:0000256" key="3">
    <source>
        <dbReference type="ARBA" id="ARBA00022692"/>
    </source>
</evidence>
<dbReference type="AlphaFoldDB" id="F2UM34"/>
<keyword evidence="11" id="KW-1185">Reference proteome</keyword>
<feature type="domain" description="Peptidase S54 rhomboid" evidence="9">
    <location>
        <begin position="162"/>
        <end position="305"/>
    </location>
</feature>
<dbReference type="InterPro" id="IPR035952">
    <property type="entry name" value="Rhomboid-like_sf"/>
</dbReference>
<dbReference type="InterPro" id="IPR022764">
    <property type="entry name" value="Peptidase_S54_rhomboid_dom"/>
</dbReference>
<evidence type="ECO:0000256" key="6">
    <source>
        <dbReference type="ARBA" id="ARBA00023136"/>
    </source>
</evidence>
<gene>
    <name evidence="10" type="ORF">PTSG_12831</name>
</gene>
<reference evidence="10" key="1">
    <citation type="submission" date="2009-08" db="EMBL/GenBank/DDBJ databases">
        <title>Annotation of Salpingoeca rosetta.</title>
        <authorList>
            <consortium name="The Broad Institute Genome Sequencing Platform"/>
            <person name="Russ C."/>
            <person name="Cuomo C."/>
            <person name="Burger G."/>
            <person name="Gray M.W."/>
            <person name="Holland P.W.H."/>
            <person name="King N."/>
            <person name="Lang F.B.F."/>
            <person name="Roger A.J."/>
            <person name="Ruiz-Trillo I."/>
            <person name="Young S.K."/>
            <person name="Zeng Q."/>
            <person name="Gargeya S."/>
            <person name="Alvarado L."/>
            <person name="Berlin A."/>
            <person name="Chapman S.B."/>
            <person name="Chen Z."/>
            <person name="Freedman E."/>
            <person name="Gellesch M."/>
            <person name="Goldberg J."/>
            <person name="Griggs A."/>
            <person name="Gujja S."/>
            <person name="Heilman E."/>
            <person name="Heiman D."/>
            <person name="Howarth C."/>
            <person name="Mehta T."/>
            <person name="Neiman D."/>
            <person name="Pearson M."/>
            <person name="Roberts A."/>
            <person name="Saif S."/>
            <person name="Shea T."/>
            <person name="Shenoy N."/>
            <person name="Sisk P."/>
            <person name="Stolte C."/>
            <person name="Sykes S."/>
            <person name="White J."/>
            <person name="Yandava C."/>
            <person name="Haas B."/>
            <person name="Nusbaum C."/>
            <person name="Birren B."/>
        </authorList>
    </citation>
    <scope>NUCLEOTIDE SEQUENCE [LARGE SCALE GENOMIC DNA]</scope>
    <source>
        <strain evidence="10">ATCC 50818</strain>
    </source>
</reference>
<comment type="similarity">
    <text evidence="2">Belongs to the peptidase S54 family.</text>
</comment>
<keyword evidence="3 8" id="KW-0812">Transmembrane</keyword>
<dbReference type="eggNOG" id="KOG2980">
    <property type="taxonomic scope" value="Eukaryota"/>
</dbReference>
<feature type="transmembrane region" description="Helical" evidence="8">
    <location>
        <begin position="200"/>
        <end position="221"/>
    </location>
</feature>
<protein>
    <recommendedName>
        <fullName evidence="9">Peptidase S54 rhomboid domain-containing protein</fullName>
    </recommendedName>
</protein>
<dbReference type="OrthoDB" id="10260614at2759"/>
<comment type="subcellular location">
    <subcellularLocation>
        <location evidence="1">Membrane</location>
        <topology evidence="1">Multi-pass membrane protein</topology>
    </subcellularLocation>
</comment>
<feature type="transmembrane region" description="Helical" evidence="8">
    <location>
        <begin position="226"/>
        <end position="245"/>
    </location>
</feature>
<accession>F2UM34</accession>
<evidence type="ECO:0000313" key="11">
    <source>
        <dbReference type="Proteomes" id="UP000007799"/>
    </source>
</evidence>
<feature type="region of interest" description="Disordered" evidence="7">
    <location>
        <begin position="20"/>
        <end position="45"/>
    </location>
</feature>
<dbReference type="PANTHER" id="PTHR43731:SF14">
    <property type="entry name" value="PRESENILIN-ASSOCIATED RHOMBOID-LIKE PROTEIN, MITOCHONDRIAL"/>
    <property type="match status" value="1"/>
</dbReference>
<keyword evidence="6 8" id="KW-0472">Membrane</keyword>
<dbReference type="Pfam" id="PF01694">
    <property type="entry name" value="Rhomboid"/>
    <property type="match status" value="1"/>
</dbReference>
<sequence length="328" mass="36421">MGGGALRSTASSLMRRIGRMAHSTRRGSPPTEPPRYSHTAGTNKKPRIPLGRVLFKPLIGGTAITGAAFVAAAYYEQNWSIFDHMINKIKADPIATFISHGGRVSAKEAFLAFRYGVIKPWELDIYVFLAMSSLVILLRKRPRFHSFIRRNFEHRPASGVIRTMFTSALSHSTMMHALLNTWALVLIVPSVYLNGSPSEFWAFCSGAAMFSSLGSVVQMLLTRRAILGVGASGVIMALLAMSTFLNAQFDRALIRFPFFDLTSAQLLIAVMALDVAVAVMCVSRGWRLRSHAKRLFGALFGGFYFFKGQHLQEDLRSHFRLTSMLKKP</sequence>
<feature type="transmembrane region" description="Helical" evidence="8">
    <location>
        <begin position="265"/>
        <end position="286"/>
    </location>
</feature>
<dbReference type="GeneID" id="16070414"/>
<proteinExistence type="inferred from homology"/>
<dbReference type="STRING" id="946362.F2UM34"/>
<dbReference type="PANTHER" id="PTHR43731">
    <property type="entry name" value="RHOMBOID PROTEASE"/>
    <property type="match status" value="1"/>
</dbReference>
<name>F2UM34_SALR5</name>
<organism evidence="11">
    <name type="scientific">Salpingoeca rosetta (strain ATCC 50818 / BSB-021)</name>
    <dbReference type="NCBI Taxonomy" id="946362"/>
    <lineage>
        <taxon>Eukaryota</taxon>
        <taxon>Choanoflagellata</taxon>
        <taxon>Craspedida</taxon>
        <taxon>Salpingoecidae</taxon>
        <taxon>Salpingoeca</taxon>
    </lineage>
</organism>
<feature type="transmembrane region" description="Helical" evidence="8">
    <location>
        <begin position="53"/>
        <end position="75"/>
    </location>
</feature>
<dbReference type="KEGG" id="sre:PTSG_12831"/>